<evidence type="ECO:0000256" key="1">
    <source>
        <dbReference type="SAM" id="Phobius"/>
    </source>
</evidence>
<protein>
    <submittedName>
        <fullName evidence="2">Uncharacterized protein</fullName>
    </submittedName>
</protein>
<keyword evidence="1" id="KW-0472">Membrane</keyword>
<gene>
    <name evidence="2" type="ORF">DFH07DRAFT_893147</name>
</gene>
<dbReference type="EMBL" id="JARJLG010000147">
    <property type="protein sequence ID" value="KAJ7736771.1"/>
    <property type="molecule type" value="Genomic_DNA"/>
</dbReference>
<name>A0AAD7I956_9AGAR</name>
<evidence type="ECO:0000313" key="3">
    <source>
        <dbReference type="Proteomes" id="UP001215280"/>
    </source>
</evidence>
<proteinExistence type="predicted"/>
<comment type="caution">
    <text evidence="2">The sequence shown here is derived from an EMBL/GenBank/DDBJ whole genome shotgun (WGS) entry which is preliminary data.</text>
</comment>
<feature type="transmembrane region" description="Helical" evidence="1">
    <location>
        <begin position="218"/>
        <end position="245"/>
    </location>
</feature>
<keyword evidence="1" id="KW-0812">Transmembrane</keyword>
<feature type="transmembrane region" description="Helical" evidence="1">
    <location>
        <begin position="20"/>
        <end position="38"/>
    </location>
</feature>
<feature type="transmembrane region" description="Helical" evidence="1">
    <location>
        <begin position="137"/>
        <end position="158"/>
    </location>
</feature>
<dbReference type="Proteomes" id="UP001215280">
    <property type="component" value="Unassembled WGS sequence"/>
</dbReference>
<feature type="transmembrane region" description="Helical" evidence="1">
    <location>
        <begin position="178"/>
        <end position="197"/>
    </location>
</feature>
<evidence type="ECO:0000313" key="2">
    <source>
        <dbReference type="EMBL" id="KAJ7736771.1"/>
    </source>
</evidence>
<accession>A0AAD7I956</accession>
<reference evidence="2" key="1">
    <citation type="submission" date="2023-03" db="EMBL/GenBank/DDBJ databases">
        <title>Massive genome expansion in bonnet fungi (Mycena s.s.) driven by repeated elements and novel gene families across ecological guilds.</title>
        <authorList>
            <consortium name="Lawrence Berkeley National Laboratory"/>
            <person name="Harder C.B."/>
            <person name="Miyauchi S."/>
            <person name="Viragh M."/>
            <person name="Kuo A."/>
            <person name="Thoen E."/>
            <person name="Andreopoulos B."/>
            <person name="Lu D."/>
            <person name="Skrede I."/>
            <person name="Drula E."/>
            <person name="Henrissat B."/>
            <person name="Morin E."/>
            <person name="Kohler A."/>
            <person name="Barry K."/>
            <person name="LaButti K."/>
            <person name="Morin E."/>
            <person name="Salamov A."/>
            <person name="Lipzen A."/>
            <person name="Mereny Z."/>
            <person name="Hegedus B."/>
            <person name="Baldrian P."/>
            <person name="Stursova M."/>
            <person name="Weitz H."/>
            <person name="Taylor A."/>
            <person name="Grigoriev I.V."/>
            <person name="Nagy L.G."/>
            <person name="Martin F."/>
            <person name="Kauserud H."/>
        </authorList>
    </citation>
    <scope>NUCLEOTIDE SEQUENCE</scope>
    <source>
        <strain evidence="2">CBHHK188m</strain>
    </source>
</reference>
<organism evidence="2 3">
    <name type="scientific">Mycena maculata</name>
    <dbReference type="NCBI Taxonomy" id="230809"/>
    <lineage>
        <taxon>Eukaryota</taxon>
        <taxon>Fungi</taxon>
        <taxon>Dikarya</taxon>
        <taxon>Basidiomycota</taxon>
        <taxon>Agaricomycotina</taxon>
        <taxon>Agaricomycetes</taxon>
        <taxon>Agaricomycetidae</taxon>
        <taxon>Agaricales</taxon>
        <taxon>Marasmiineae</taxon>
        <taxon>Mycenaceae</taxon>
        <taxon>Mycena</taxon>
    </lineage>
</organism>
<dbReference type="AlphaFoldDB" id="A0AAD7I956"/>
<keyword evidence="1" id="KW-1133">Transmembrane helix</keyword>
<keyword evidence="3" id="KW-1185">Reference proteome</keyword>
<sequence>MSQPIIDDPSPDVVMERSLYWGQFFATALYGIDVFMFLHSAQLSWSSDPKSPRKQRAYILFGALLLTLLTISVFTSSVFLEFMWIDDRDAPGGPLGFLALNSAVWWQTLGTASTQVTNFLGDGLLMYRCYMMWNSRLAVVAFPFIIYLGTIAMAMVMLVQSALPGSDFFRGQTVNYGVLWGTLSVALNVTLTALITFRILRARQAIKRHQDSAKSLGIYVGIAAILIESSLPFSVLGIIFVVTYGKNLPTAPAFLFIWTTFIALSPQFIIFRVATGRAWNRDVASNLSAHSDMVFKHTTQNSESFQLSTAVVSQMESREHIERGDKGGLVEFKGDGV</sequence>
<feature type="transmembrane region" description="Helical" evidence="1">
    <location>
        <begin position="251"/>
        <end position="271"/>
    </location>
</feature>
<feature type="transmembrane region" description="Helical" evidence="1">
    <location>
        <begin position="58"/>
        <end position="84"/>
    </location>
</feature>